<reference evidence="1" key="1">
    <citation type="submission" date="2023-03" db="EMBL/GenBank/DDBJ databases">
        <title>Massive genome expansion in bonnet fungi (Mycena s.s.) driven by repeated elements and novel gene families across ecological guilds.</title>
        <authorList>
            <consortium name="Lawrence Berkeley National Laboratory"/>
            <person name="Harder C.B."/>
            <person name="Miyauchi S."/>
            <person name="Viragh M."/>
            <person name="Kuo A."/>
            <person name="Thoen E."/>
            <person name="Andreopoulos B."/>
            <person name="Lu D."/>
            <person name="Skrede I."/>
            <person name="Drula E."/>
            <person name="Henrissat B."/>
            <person name="Morin E."/>
            <person name="Kohler A."/>
            <person name="Barry K."/>
            <person name="LaButti K."/>
            <person name="Morin E."/>
            <person name="Salamov A."/>
            <person name="Lipzen A."/>
            <person name="Mereny Z."/>
            <person name="Hegedus B."/>
            <person name="Baldrian P."/>
            <person name="Stursova M."/>
            <person name="Weitz H."/>
            <person name="Taylor A."/>
            <person name="Grigoriev I.V."/>
            <person name="Nagy L.G."/>
            <person name="Martin F."/>
            <person name="Kauserud H."/>
        </authorList>
    </citation>
    <scope>NUCLEOTIDE SEQUENCE</scope>
    <source>
        <strain evidence="1">CBHHK182m</strain>
    </source>
</reference>
<sequence length="485" mass="54836">MAQADPPVASYTFCHDCLFNLDLLDEIMQHLGQVQDPPDPDVIPSRSLRRSLLSFGLTCRALSEPALKVLWHRLDNLIPLLKLLPRFMVIPGQHWSVKGMLAPRDWILFDKYAVWVKEVVLDTNVLLDDHTIMLLANHRCPILPNLILFKCPHWLYVVWQVIFLGTPLIETDDPAACRGIKPVAPLRLTHLSLTHFSSYFNTFPAGFESLQSLKIVDPQPFRGTHQPSEARLMPSLLSLTISLTAVEVAIPTFILPNLRHLRWASGLPQALEFLQTLESPDMESISLLPIGHRPWPDGAAKGLADLVAARWPRTLRAFDLAADRFHDVDALTTCTALERFTLRASIPSRTFDIDEFVEIGRNWASLSSLSLPEPIARIELATLSRFAELWPALAFLEVNLIDLDTIPSLSTTPVLSHGLKDIIFHCSPPHHDGDARLLARHLDRLFPRLDSIRYGVPPKVYATHLAWSTVLEEVFRCQDSRRRWG</sequence>
<dbReference type="InterPro" id="IPR032675">
    <property type="entry name" value="LRR_dom_sf"/>
</dbReference>
<evidence type="ECO:0000313" key="1">
    <source>
        <dbReference type="EMBL" id="KAJ7776355.1"/>
    </source>
</evidence>
<comment type="caution">
    <text evidence="1">The sequence shown here is derived from an EMBL/GenBank/DDBJ whole genome shotgun (WGS) entry which is preliminary data.</text>
</comment>
<organism evidence="1 2">
    <name type="scientific">Mycena metata</name>
    <dbReference type="NCBI Taxonomy" id="1033252"/>
    <lineage>
        <taxon>Eukaryota</taxon>
        <taxon>Fungi</taxon>
        <taxon>Dikarya</taxon>
        <taxon>Basidiomycota</taxon>
        <taxon>Agaricomycotina</taxon>
        <taxon>Agaricomycetes</taxon>
        <taxon>Agaricomycetidae</taxon>
        <taxon>Agaricales</taxon>
        <taxon>Marasmiineae</taxon>
        <taxon>Mycenaceae</taxon>
        <taxon>Mycena</taxon>
    </lineage>
</organism>
<protein>
    <submittedName>
        <fullName evidence="1">Uncharacterized protein</fullName>
    </submittedName>
</protein>
<gene>
    <name evidence="1" type="ORF">B0H16DRAFT_1506472</name>
</gene>
<evidence type="ECO:0000313" key="2">
    <source>
        <dbReference type="Proteomes" id="UP001215598"/>
    </source>
</evidence>
<dbReference type="Proteomes" id="UP001215598">
    <property type="component" value="Unassembled WGS sequence"/>
</dbReference>
<accession>A0AAD7NUC3</accession>
<name>A0AAD7NUC3_9AGAR</name>
<keyword evidence="2" id="KW-1185">Reference proteome</keyword>
<proteinExistence type="predicted"/>
<dbReference type="SUPFAM" id="SSF52058">
    <property type="entry name" value="L domain-like"/>
    <property type="match status" value="1"/>
</dbReference>
<dbReference type="Gene3D" id="3.80.10.10">
    <property type="entry name" value="Ribonuclease Inhibitor"/>
    <property type="match status" value="1"/>
</dbReference>
<dbReference type="AlphaFoldDB" id="A0AAD7NUC3"/>
<dbReference type="EMBL" id="JARKIB010000009">
    <property type="protein sequence ID" value="KAJ7776355.1"/>
    <property type="molecule type" value="Genomic_DNA"/>
</dbReference>